<evidence type="ECO:0000259" key="9">
    <source>
        <dbReference type="Pfam" id="PF00361"/>
    </source>
</evidence>
<evidence type="ECO:0000256" key="8">
    <source>
        <dbReference type="SAM" id="Phobius"/>
    </source>
</evidence>
<feature type="transmembrane region" description="Helical" evidence="8">
    <location>
        <begin position="485"/>
        <end position="503"/>
    </location>
</feature>
<feature type="transmembrane region" description="Helical" evidence="8">
    <location>
        <begin position="190"/>
        <end position="212"/>
    </location>
</feature>
<dbReference type="InterPro" id="IPR003918">
    <property type="entry name" value="NADH_UbQ_OxRdtase"/>
</dbReference>
<comment type="subcellular location">
    <subcellularLocation>
        <location evidence="1">Cell membrane</location>
        <topology evidence="1">Multi-pass membrane protein</topology>
    </subcellularLocation>
    <subcellularLocation>
        <location evidence="7">Membrane</location>
        <topology evidence="7">Multi-pass membrane protein</topology>
    </subcellularLocation>
</comment>
<organism evidence="10 11">
    <name type="scientific">Ciceribacter lividus</name>
    <dbReference type="NCBI Taxonomy" id="1197950"/>
    <lineage>
        <taxon>Bacteria</taxon>
        <taxon>Pseudomonadati</taxon>
        <taxon>Pseudomonadota</taxon>
        <taxon>Alphaproteobacteria</taxon>
        <taxon>Hyphomicrobiales</taxon>
        <taxon>Rhizobiaceae</taxon>
        <taxon>Ciceribacter</taxon>
    </lineage>
</organism>
<proteinExistence type="inferred from homology"/>
<comment type="caution">
    <text evidence="10">The sequence shown here is derived from an EMBL/GenBank/DDBJ whole genome shotgun (WGS) entry which is preliminary data.</text>
</comment>
<dbReference type="PANTHER" id="PTHR42703">
    <property type="entry name" value="NADH DEHYDROGENASE"/>
    <property type="match status" value="1"/>
</dbReference>
<evidence type="ECO:0000313" key="11">
    <source>
        <dbReference type="Proteomes" id="UP000252582"/>
    </source>
</evidence>
<dbReference type="InterPro" id="IPR050586">
    <property type="entry name" value="CPA3_Na-H_Antiporter_D"/>
</dbReference>
<dbReference type="EMBL" id="QPIX01000015">
    <property type="protein sequence ID" value="RCW20194.1"/>
    <property type="molecule type" value="Genomic_DNA"/>
</dbReference>
<keyword evidence="11" id="KW-1185">Reference proteome</keyword>
<feature type="domain" description="NADH:quinone oxidoreductase/Mrp antiporter transmembrane" evidence="9">
    <location>
        <begin position="156"/>
        <end position="446"/>
    </location>
</feature>
<sequence length="536" mass="56004">MAARGASLMAASSSVELAKAWIMAPATADQWLVILPVALSLGFGAALMMMRHSIRLHAIVAIIGLSILVAVDLLLLGRVLAAGPVTMMMGRWLPPFGIAFTVDVAGALFALTAAVVALAGAIYATKDINVSGRRYGFYPFLMVLMAGVSGAFLTGDIFNLYVWFEVLLISSFGLLILGSEREQIDGALKYSVLNLVGTTLFLIAVGYLYAIFGTLNMADIARKAVEHRGTAPLMTLGALFVLAFGMKAAAFPVNFWLPASYHTPRIVVSALFAGLLTKVGVYALLRTMVMLFPVEAEALSLVIGIAAAATMVLGAMGALAQADIRRLLGFVVIAGIGNMLAGVAIGGSPGLSAAIFYALHSIVLMTALYLLAGEAARIGGSFSLAGLSGLYARAPGFAALSLALFFAASGLPPLSGFWPKAMLVKSAIDIGAWWLAGAILLSGFLTTIAFGRVFLLAYWRPVPQAVPVTMETAALSPAPAGTVRLSALAPILLLSALVVWFGLFPEQLIGWTRIAAEGLLNPAAYFQSVFPEGGAQ</sequence>
<protein>
    <submittedName>
        <fullName evidence="10">Multicomponent Na+:H+ antiporter subunit D</fullName>
    </submittedName>
</protein>
<dbReference type="NCBIfam" id="NF009306">
    <property type="entry name" value="PRK12663.1"/>
    <property type="match status" value="1"/>
</dbReference>
<feature type="transmembrane region" description="Helical" evidence="8">
    <location>
        <begin position="298"/>
        <end position="320"/>
    </location>
</feature>
<keyword evidence="4 7" id="KW-0812">Transmembrane</keyword>
<dbReference type="PANTHER" id="PTHR42703:SF1">
    <property type="entry name" value="NA(+)_H(+) ANTIPORTER SUBUNIT D1"/>
    <property type="match status" value="1"/>
</dbReference>
<dbReference type="PRINTS" id="PR01437">
    <property type="entry name" value="NUOXDRDTASE4"/>
</dbReference>
<dbReference type="Proteomes" id="UP000252582">
    <property type="component" value="Unassembled WGS sequence"/>
</dbReference>
<feature type="transmembrane region" description="Helical" evidence="8">
    <location>
        <begin position="351"/>
        <end position="372"/>
    </location>
</feature>
<evidence type="ECO:0000256" key="6">
    <source>
        <dbReference type="ARBA" id="ARBA00023136"/>
    </source>
</evidence>
<evidence type="ECO:0000313" key="10">
    <source>
        <dbReference type="EMBL" id="RCW20194.1"/>
    </source>
</evidence>
<evidence type="ECO:0000256" key="4">
    <source>
        <dbReference type="ARBA" id="ARBA00022692"/>
    </source>
</evidence>
<accession>A0A6I7HGY1</accession>
<feature type="transmembrane region" description="Helical" evidence="8">
    <location>
        <begin position="269"/>
        <end position="292"/>
    </location>
</feature>
<gene>
    <name evidence="10" type="ORF">DFR48_11557</name>
</gene>
<evidence type="ECO:0000256" key="5">
    <source>
        <dbReference type="ARBA" id="ARBA00022989"/>
    </source>
</evidence>
<evidence type="ECO:0000256" key="7">
    <source>
        <dbReference type="RuleBase" id="RU000320"/>
    </source>
</evidence>
<dbReference type="InterPro" id="IPR001750">
    <property type="entry name" value="ND/Mrp_TM"/>
</dbReference>
<keyword evidence="5 8" id="KW-1133">Transmembrane helix</keyword>
<keyword evidence="6 8" id="KW-0472">Membrane</keyword>
<feature type="transmembrane region" description="Helical" evidence="8">
    <location>
        <begin position="135"/>
        <end position="154"/>
    </location>
</feature>
<comment type="similarity">
    <text evidence="2">Belongs to the CPA3 antiporters (TC 2.A.63) subunit D family.</text>
</comment>
<dbReference type="GO" id="GO:0005886">
    <property type="term" value="C:plasma membrane"/>
    <property type="evidence" value="ECO:0007669"/>
    <property type="project" value="UniProtKB-SubCell"/>
</dbReference>
<dbReference type="AlphaFoldDB" id="A0A6I7HGY1"/>
<feature type="transmembrane region" description="Helical" evidence="8">
    <location>
        <begin position="56"/>
        <end position="76"/>
    </location>
</feature>
<name>A0A6I7HGY1_9HYPH</name>
<feature type="transmembrane region" description="Helical" evidence="8">
    <location>
        <begin position="96"/>
        <end position="123"/>
    </location>
</feature>
<feature type="transmembrane region" description="Helical" evidence="8">
    <location>
        <begin position="431"/>
        <end position="455"/>
    </location>
</feature>
<feature type="transmembrane region" description="Helical" evidence="8">
    <location>
        <begin position="327"/>
        <end position="345"/>
    </location>
</feature>
<feature type="transmembrane region" description="Helical" evidence="8">
    <location>
        <begin position="232"/>
        <end position="257"/>
    </location>
</feature>
<feature type="transmembrane region" description="Helical" evidence="8">
    <location>
        <begin position="160"/>
        <end position="178"/>
    </location>
</feature>
<dbReference type="GO" id="GO:0008137">
    <property type="term" value="F:NADH dehydrogenase (ubiquinone) activity"/>
    <property type="evidence" value="ECO:0007669"/>
    <property type="project" value="InterPro"/>
</dbReference>
<evidence type="ECO:0000256" key="1">
    <source>
        <dbReference type="ARBA" id="ARBA00004651"/>
    </source>
</evidence>
<dbReference type="GO" id="GO:0042773">
    <property type="term" value="P:ATP synthesis coupled electron transport"/>
    <property type="evidence" value="ECO:0007669"/>
    <property type="project" value="InterPro"/>
</dbReference>
<keyword evidence="3" id="KW-1003">Cell membrane</keyword>
<feature type="transmembrane region" description="Helical" evidence="8">
    <location>
        <begin position="384"/>
        <end position="411"/>
    </location>
</feature>
<evidence type="ECO:0000256" key="3">
    <source>
        <dbReference type="ARBA" id="ARBA00022475"/>
    </source>
</evidence>
<feature type="transmembrane region" description="Helical" evidence="8">
    <location>
        <begin position="30"/>
        <end position="49"/>
    </location>
</feature>
<reference evidence="10 11" key="1">
    <citation type="submission" date="2018-07" db="EMBL/GenBank/DDBJ databases">
        <title>Genomic Encyclopedia of Type Strains, Phase IV (KMG-IV): sequencing the most valuable type-strain genomes for metagenomic binning, comparative biology and taxonomic classification.</title>
        <authorList>
            <person name="Goeker M."/>
        </authorList>
    </citation>
    <scope>NUCLEOTIDE SEQUENCE [LARGE SCALE GENOMIC DNA]</scope>
    <source>
        <strain evidence="10 11">DSM 25528</strain>
    </source>
</reference>
<evidence type="ECO:0000256" key="2">
    <source>
        <dbReference type="ARBA" id="ARBA00005346"/>
    </source>
</evidence>
<dbReference type="Pfam" id="PF00361">
    <property type="entry name" value="Proton_antipo_M"/>
    <property type="match status" value="1"/>
</dbReference>